<dbReference type="eggNOG" id="COG0156">
    <property type="taxonomic scope" value="Bacteria"/>
</dbReference>
<dbReference type="OrthoDB" id="9807157at2"/>
<dbReference type="InterPro" id="IPR050087">
    <property type="entry name" value="AON_synthase_class-II"/>
</dbReference>
<dbReference type="InterPro" id="IPR001917">
    <property type="entry name" value="Aminotrans_II_pyridoxalP_BS"/>
</dbReference>
<gene>
    <name evidence="8" type="ordered locus">Fleli_2113</name>
</gene>
<dbReference type="RefSeq" id="WP_014797942.1">
    <property type="nucleotide sequence ID" value="NC_018018.1"/>
</dbReference>
<keyword evidence="5 6" id="KW-0663">Pyridoxal phosphate</keyword>
<comment type="pathway">
    <text evidence="2">Lipid metabolism.</text>
</comment>
<comment type="similarity">
    <text evidence="3">Belongs to the class-II pyridoxal-phosphate-dependent aminotransferase family. BioF subfamily.</text>
</comment>
<accession>I4AKL0</accession>
<evidence type="ECO:0000313" key="8">
    <source>
        <dbReference type="EMBL" id="AFM04495.1"/>
    </source>
</evidence>
<evidence type="ECO:0000256" key="1">
    <source>
        <dbReference type="ARBA" id="ARBA00001933"/>
    </source>
</evidence>
<dbReference type="SUPFAM" id="SSF53383">
    <property type="entry name" value="PLP-dependent transferases"/>
    <property type="match status" value="1"/>
</dbReference>
<evidence type="ECO:0000259" key="7">
    <source>
        <dbReference type="Pfam" id="PF00155"/>
    </source>
</evidence>
<dbReference type="HOGENOM" id="CLU_015846_11_2_10"/>
<evidence type="ECO:0000256" key="5">
    <source>
        <dbReference type="ARBA" id="ARBA00022898"/>
    </source>
</evidence>
<dbReference type="PANTHER" id="PTHR13693">
    <property type="entry name" value="CLASS II AMINOTRANSFERASE/8-AMINO-7-OXONONANOATE SYNTHASE"/>
    <property type="match status" value="1"/>
</dbReference>
<organism evidence="8 9">
    <name type="scientific">Bernardetia litoralis (strain ATCC 23117 / DSM 6794 / NBRC 15988 / NCIMB 1366 / Fx l1 / Sio-4)</name>
    <name type="common">Flexibacter litoralis</name>
    <dbReference type="NCBI Taxonomy" id="880071"/>
    <lineage>
        <taxon>Bacteria</taxon>
        <taxon>Pseudomonadati</taxon>
        <taxon>Bacteroidota</taxon>
        <taxon>Cytophagia</taxon>
        <taxon>Cytophagales</taxon>
        <taxon>Bernardetiaceae</taxon>
        <taxon>Bernardetia</taxon>
    </lineage>
</organism>
<dbReference type="AlphaFoldDB" id="I4AKL0"/>
<evidence type="ECO:0000313" key="9">
    <source>
        <dbReference type="Proteomes" id="UP000006054"/>
    </source>
</evidence>
<proteinExistence type="inferred from homology"/>
<dbReference type="GO" id="GO:0030170">
    <property type="term" value="F:pyridoxal phosphate binding"/>
    <property type="evidence" value="ECO:0007669"/>
    <property type="project" value="InterPro"/>
</dbReference>
<dbReference type="PANTHER" id="PTHR13693:SF77">
    <property type="entry name" value="8-AMINO-7-OXONONANOATE SYNTHASE"/>
    <property type="match status" value="1"/>
</dbReference>
<evidence type="ECO:0000256" key="4">
    <source>
        <dbReference type="ARBA" id="ARBA00022679"/>
    </source>
</evidence>
<sequence length="388" mass="44282">MKNNLENQLQAKLNKRKEDNNLRRLVLPNPNNIDFFSNDYLGLARNQELQNSILEEYKLQSNRFKNSRNGSTGSRLLSGHNEYFEEIETKLACFFCAEKALFFGSGYHANVALLSSILTRNDVILYDNLVHASLKEGYRLSNANHFSFKHNDLKDLEKKILRIQSTNQINKNQTILVVVESVYSMDGDICPLKKIVEICKKYNANLVVDEAHSTGVFGENGNGLVTELGLEKQVFARINTFGKGFGTQGAAILGSKTLINYLINFALPFIYTTAPPLFQLVSVKKAMDFLQIYQKELNQKLHQNIKLFVYQSKKLIHSDFNNSKTPIQIIPIKGNEQCQKVAMSLQKEGFEVRAIKSPTVKKGDERLRICLHSFNTENEILRFLEVLY</sequence>
<dbReference type="Pfam" id="PF00155">
    <property type="entry name" value="Aminotran_1_2"/>
    <property type="match status" value="1"/>
</dbReference>
<dbReference type="InterPro" id="IPR015424">
    <property type="entry name" value="PyrdxlP-dep_Trfase"/>
</dbReference>
<name>I4AKL0_BERLS</name>
<evidence type="ECO:0000256" key="2">
    <source>
        <dbReference type="ARBA" id="ARBA00005189"/>
    </source>
</evidence>
<evidence type="ECO:0000256" key="3">
    <source>
        <dbReference type="ARBA" id="ARBA00010008"/>
    </source>
</evidence>
<dbReference type="Proteomes" id="UP000006054">
    <property type="component" value="Chromosome"/>
</dbReference>
<feature type="domain" description="Aminotransferase class I/classII large" evidence="7">
    <location>
        <begin position="33"/>
        <end position="386"/>
    </location>
</feature>
<dbReference type="KEGG" id="fli:Fleli_2113"/>
<keyword evidence="4" id="KW-0808">Transferase</keyword>
<dbReference type="Gene3D" id="3.90.1150.10">
    <property type="entry name" value="Aspartate Aminotransferase, domain 1"/>
    <property type="match status" value="1"/>
</dbReference>
<dbReference type="PATRIC" id="fig|880071.3.peg.2101"/>
<comment type="cofactor">
    <cofactor evidence="1 6">
        <name>pyridoxal 5'-phosphate</name>
        <dbReference type="ChEBI" id="CHEBI:597326"/>
    </cofactor>
</comment>
<dbReference type="InterPro" id="IPR015422">
    <property type="entry name" value="PyrdxlP-dep_Trfase_small"/>
</dbReference>
<keyword evidence="9" id="KW-1185">Reference proteome</keyword>
<dbReference type="InterPro" id="IPR015421">
    <property type="entry name" value="PyrdxlP-dep_Trfase_major"/>
</dbReference>
<reference evidence="9" key="1">
    <citation type="submission" date="2012-06" db="EMBL/GenBank/DDBJ databases">
        <title>The complete genome of Flexibacter litoralis DSM 6794.</title>
        <authorList>
            <person name="Lucas S."/>
            <person name="Copeland A."/>
            <person name="Lapidus A."/>
            <person name="Glavina del Rio T."/>
            <person name="Dalin E."/>
            <person name="Tice H."/>
            <person name="Bruce D."/>
            <person name="Goodwin L."/>
            <person name="Pitluck S."/>
            <person name="Peters L."/>
            <person name="Ovchinnikova G."/>
            <person name="Lu M."/>
            <person name="Kyrpides N."/>
            <person name="Mavromatis K."/>
            <person name="Ivanova N."/>
            <person name="Brettin T."/>
            <person name="Detter J.C."/>
            <person name="Han C."/>
            <person name="Larimer F."/>
            <person name="Land M."/>
            <person name="Hauser L."/>
            <person name="Markowitz V."/>
            <person name="Cheng J.-F."/>
            <person name="Hugenholtz P."/>
            <person name="Woyke T."/>
            <person name="Wu D."/>
            <person name="Spring S."/>
            <person name="Lang E."/>
            <person name="Kopitz M."/>
            <person name="Brambilla E."/>
            <person name="Klenk H.-P."/>
            <person name="Eisen J.A."/>
        </authorList>
    </citation>
    <scope>NUCLEOTIDE SEQUENCE [LARGE SCALE GENOMIC DNA]</scope>
    <source>
        <strain evidence="9">ATCC 23117 / DSM 6794 / NBRC 15988 / NCIMB 1366 / Sio-4</strain>
    </source>
</reference>
<dbReference type="Gene3D" id="3.40.640.10">
    <property type="entry name" value="Type I PLP-dependent aspartate aminotransferase-like (Major domain)"/>
    <property type="match status" value="1"/>
</dbReference>
<evidence type="ECO:0000256" key="6">
    <source>
        <dbReference type="RuleBase" id="RU003693"/>
    </source>
</evidence>
<dbReference type="EMBL" id="CP003345">
    <property type="protein sequence ID" value="AFM04495.1"/>
    <property type="molecule type" value="Genomic_DNA"/>
</dbReference>
<dbReference type="GO" id="GO:0009102">
    <property type="term" value="P:biotin biosynthetic process"/>
    <property type="evidence" value="ECO:0007669"/>
    <property type="project" value="TreeGrafter"/>
</dbReference>
<dbReference type="PROSITE" id="PS00599">
    <property type="entry name" value="AA_TRANSFER_CLASS_2"/>
    <property type="match status" value="1"/>
</dbReference>
<dbReference type="InterPro" id="IPR004839">
    <property type="entry name" value="Aminotransferase_I/II_large"/>
</dbReference>
<dbReference type="GO" id="GO:0016740">
    <property type="term" value="F:transferase activity"/>
    <property type="evidence" value="ECO:0007669"/>
    <property type="project" value="UniProtKB-KW"/>
</dbReference>
<dbReference type="STRING" id="880071.Fleli_2113"/>
<protein>
    <submittedName>
        <fullName evidence="8">7-keto-8-aminopelargonate synthetase-like enzyme</fullName>
    </submittedName>
</protein>